<dbReference type="Proteomes" id="UP000579153">
    <property type="component" value="Unassembled WGS sequence"/>
</dbReference>
<dbReference type="SUPFAM" id="SSF109998">
    <property type="entry name" value="Triger factor/SurA peptide-binding domain-like"/>
    <property type="match status" value="1"/>
</dbReference>
<dbReference type="AlphaFoldDB" id="A0A7W9LF75"/>
<dbReference type="Gene3D" id="1.10.4030.10">
    <property type="entry name" value="Porin chaperone SurA, peptide-binding domain"/>
    <property type="match status" value="1"/>
</dbReference>
<comment type="caution">
    <text evidence="1">The sequence shown here is derived from an EMBL/GenBank/DDBJ whole genome shotgun (WGS) entry which is preliminary data.</text>
</comment>
<reference evidence="1 2" key="1">
    <citation type="submission" date="2020-08" db="EMBL/GenBank/DDBJ databases">
        <title>Sequencing the genomes of 1000 actinobacteria strains.</title>
        <authorList>
            <person name="Klenk H.-P."/>
        </authorList>
    </citation>
    <scope>NUCLEOTIDE SEQUENCE [LARGE SCALE GENOMIC DNA]</scope>
    <source>
        <strain evidence="1 2">DSM 45507</strain>
    </source>
</reference>
<accession>A0A7W9LF75</accession>
<organism evidence="1 2">
    <name type="scientific">Nonomuraea jabiensis</name>
    <dbReference type="NCBI Taxonomy" id="882448"/>
    <lineage>
        <taxon>Bacteria</taxon>
        <taxon>Bacillati</taxon>
        <taxon>Actinomycetota</taxon>
        <taxon>Actinomycetes</taxon>
        <taxon>Streptosporangiales</taxon>
        <taxon>Streptosporangiaceae</taxon>
        <taxon>Nonomuraea</taxon>
    </lineage>
</organism>
<dbReference type="EMBL" id="JACHMB010000001">
    <property type="protein sequence ID" value="MBB5781585.1"/>
    <property type="molecule type" value="Genomic_DNA"/>
</dbReference>
<evidence type="ECO:0000313" key="1">
    <source>
        <dbReference type="EMBL" id="MBB5781585.1"/>
    </source>
</evidence>
<proteinExistence type="predicted"/>
<sequence>MTTTFENDLADAVRLLRELPRGREHRDQARARVAAWSAERPGREAELVIDETPGTGRVSYDLLIAHPDGGTVGLTAHVEDGLPWIVDHSTHWAAGQVVSVDGVGLSMPAALYALRSLGTRDRRIHEQLVEYRILLSEIEQDEEPASREEVQRAADTFRQRRGLIGQEQTLAWLAEMGLPQRAFVAQMETEAKIARVRARFPSEDAFKAWLAERRRTSDIRWHWL</sequence>
<gene>
    <name evidence="1" type="ORF">HD596_008341</name>
</gene>
<name>A0A7W9LF75_9ACTN</name>
<protein>
    <submittedName>
        <fullName evidence="1">Putative peptide maturation system protein</fullName>
    </submittedName>
</protein>
<evidence type="ECO:0000313" key="2">
    <source>
        <dbReference type="Proteomes" id="UP000579153"/>
    </source>
</evidence>
<keyword evidence="2" id="KW-1185">Reference proteome</keyword>
<dbReference type="RefSeq" id="WP_185074859.1">
    <property type="nucleotide sequence ID" value="NZ_JACHMB010000001.1"/>
</dbReference>
<dbReference type="InterPro" id="IPR027304">
    <property type="entry name" value="Trigger_fact/SurA_dom_sf"/>
</dbReference>